<reference evidence="2 3" key="1">
    <citation type="journal article" date="2023" name="Sci. Data">
        <title>Genome assembly of the Korean intertidal mud-creeper Batillaria attramentaria.</title>
        <authorList>
            <person name="Patra A.K."/>
            <person name="Ho P.T."/>
            <person name="Jun S."/>
            <person name="Lee S.J."/>
            <person name="Kim Y."/>
            <person name="Won Y.J."/>
        </authorList>
    </citation>
    <scope>NUCLEOTIDE SEQUENCE [LARGE SCALE GENOMIC DNA]</scope>
    <source>
        <strain evidence="2">Wonlab-2016</strain>
    </source>
</reference>
<evidence type="ECO:0000313" key="2">
    <source>
        <dbReference type="EMBL" id="KAK7505366.1"/>
    </source>
</evidence>
<sequence length="100" mass="10883">MASSNQHVQQYQGQDRAGHPLKVILLEWVKGSEKVKVQTSTQFLCGLDNGKGQQSGRDAEGTAHARARGQRRNHGEVRVSESIVRLDKAVENGTVAESAC</sequence>
<dbReference type="Proteomes" id="UP001519460">
    <property type="component" value="Unassembled WGS sequence"/>
</dbReference>
<dbReference type="EMBL" id="JACVVK020000011">
    <property type="protein sequence ID" value="KAK7505366.1"/>
    <property type="molecule type" value="Genomic_DNA"/>
</dbReference>
<accession>A0ABD0M242</accession>
<evidence type="ECO:0000256" key="1">
    <source>
        <dbReference type="SAM" id="MobiDB-lite"/>
    </source>
</evidence>
<proteinExistence type="predicted"/>
<name>A0ABD0M242_9CAEN</name>
<organism evidence="2 3">
    <name type="scientific">Batillaria attramentaria</name>
    <dbReference type="NCBI Taxonomy" id="370345"/>
    <lineage>
        <taxon>Eukaryota</taxon>
        <taxon>Metazoa</taxon>
        <taxon>Spiralia</taxon>
        <taxon>Lophotrochozoa</taxon>
        <taxon>Mollusca</taxon>
        <taxon>Gastropoda</taxon>
        <taxon>Caenogastropoda</taxon>
        <taxon>Sorbeoconcha</taxon>
        <taxon>Cerithioidea</taxon>
        <taxon>Batillariidae</taxon>
        <taxon>Batillaria</taxon>
    </lineage>
</organism>
<keyword evidence="3" id="KW-1185">Reference proteome</keyword>
<comment type="caution">
    <text evidence="2">The sequence shown here is derived from an EMBL/GenBank/DDBJ whole genome shotgun (WGS) entry which is preliminary data.</text>
</comment>
<gene>
    <name evidence="2" type="ORF">BaRGS_00003528</name>
</gene>
<feature type="region of interest" description="Disordered" evidence="1">
    <location>
        <begin position="47"/>
        <end position="79"/>
    </location>
</feature>
<protein>
    <submittedName>
        <fullName evidence="2">Uncharacterized protein</fullName>
    </submittedName>
</protein>
<dbReference type="AlphaFoldDB" id="A0ABD0M242"/>
<evidence type="ECO:0000313" key="3">
    <source>
        <dbReference type="Proteomes" id="UP001519460"/>
    </source>
</evidence>